<dbReference type="SUPFAM" id="SSF46785">
    <property type="entry name" value="Winged helix' DNA-binding domain"/>
    <property type="match status" value="1"/>
</dbReference>
<dbReference type="KEGG" id="kfl:Kfla_4071"/>
<dbReference type="RefSeq" id="WP_012921674.1">
    <property type="nucleotide sequence ID" value="NC_013729.1"/>
</dbReference>
<proteinExistence type="predicted"/>
<accession>D2PSI2</accession>
<dbReference type="STRING" id="479435.Kfla_4071"/>
<dbReference type="EMBL" id="CP001736">
    <property type="protein sequence ID" value="ADB33120.1"/>
    <property type="molecule type" value="Genomic_DNA"/>
</dbReference>
<dbReference type="AlphaFoldDB" id="D2PSI2"/>
<reference evidence="2" key="1">
    <citation type="submission" date="2009-09" db="EMBL/GenBank/DDBJ databases">
        <title>The complete genome of Kribbella flavida DSM 17836.</title>
        <authorList>
            <consortium name="US DOE Joint Genome Institute (JGI-PGF)"/>
            <person name="Lucas S."/>
            <person name="Copeland A."/>
            <person name="Lapidus A."/>
            <person name="Glavina del Rio T."/>
            <person name="Dalin E."/>
            <person name="Tice H."/>
            <person name="Bruce D."/>
            <person name="Goodwin L."/>
            <person name="Pitluck S."/>
            <person name="Kyrpides N."/>
            <person name="Mavromatis K."/>
            <person name="Ivanova N."/>
            <person name="Saunders E."/>
            <person name="Brettin T."/>
            <person name="Detter J.C."/>
            <person name="Han C."/>
            <person name="Larimer F."/>
            <person name="Land M."/>
            <person name="Hauser L."/>
            <person name="Markowitz V."/>
            <person name="Cheng J.-F."/>
            <person name="Hugenholtz P."/>
            <person name="Woyke T."/>
            <person name="Wu D."/>
            <person name="Pukall R."/>
            <person name="Klenk H.-P."/>
            <person name="Eisen J.A."/>
        </authorList>
    </citation>
    <scope>NUCLEOTIDE SEQUENCE [LARGE SCALE GENOMIC DNA]</scope>
    <source>
        <strain evidence="2">DSM 17836 / JCM 10339 / NBRC 14399</strain>
    </source>
</reference>
<dbReference type="InterPro" id="IPR036390">
    <property type="entry name" value="WH_DNA-bd_sf"/>
</dbReference>
<gene>
    <name evidence="1" type="ordered locus">Kfla_4071</name>
</gene>
<evidence type="ECO:0000313" key="1">
    <source>
        <dbReference type="EMBL" id="ADB33120.1"/>
    </source>
</evidence>
<dbReference type="InterPro" id="IPR036388">
    <property type="entry name" value="WH-like_DNA-bd_sf"/>
</dbReference>
<dbReference type="OrthoDB" id="8659436at2"/>
<dbReference type="GO" id="GO:0003700">
    <property type="term" value="F:DNA-binding transcription factor activity"/>
    <property type="evidence" value="ECO:0007669"/>
    <property type="project" value="InterPro"/>
</dbReference>
<keyword evidence="2" id="KW-1185">Reference proteome</keyword>
<dbReference type="Proteomes" id="UP000007967">
    <property type="component" value="Chromosome"/>
</dbReference>
<dbReference type="eggNOG" id="COG0735">
    <property type="taxonomic scope" value="Bacteria"/>
</dbReference>
<protein>
    <submittedName>
        <fullName evidence="1">Fe2+/Zn2+ uptake regulation protein-like protein</fullName>
    </submittedName>
</protein>
<dbReference type="InterPro" id="IPR002481">
    <property type="entry name" value="FUR"/>
</dbReference>
<dbReference type="HOGENOM" id="CLU_1822808_0_0_11"/>
<reference evidence="1 2" key="2">
    <citation type="journal article" date="2010" name="Stand. Genomic Sci.">
        <title>Complete genome sequence of Kribbella flavida type strain (IFO 14399).</title>
        <authorList>
            <person name="Pukall R."/>
            <person name="Lapidus A."/>
            <person name="Glavina Del Rio T."/>
            <person name="Copeland A."/>
            <person name="Tice H."/>
            <person name="Cheng J.-F."/>
            <person name="Lucas S."/>
            <person name="Chen F."/>
            <person name="Nolan M."/>
            <person name="LaButti K."/>
            <person name="Pati A."/>
            <person name="Ivanova N."/>
            <person name="Mavrommatis K."/>
            <person name="Mikhailova N."/>
            <person name="Pitluck S."/>
            <person name="Bruce D."/>
            <person name="Goodwin L."/>
            <person name="Land M."/>
            <person name="Hauser L."/>
            <person name="Chang Y.-J."/>
            <person name="Jeffries C.D."/>
            <person name="Chen A."/>
            <person name="Palaniappan K."/>
            <person name="Chain P."/>
            <person name="Rohde M."/>
            <person name="Goeker M."/>
            <person name="Bristow J."/>
            <person name="Eisen J.A."/>
            <person name="Markowitz V."/>
            <person name="Hugenholtz P."/>
            <person name="Kyrpides N.C."/>
            <person name="Klenk H.-P."/>
            <person name="Brettin T."/>
        </authorList>
    </citation>
    <scope>NUCLEOTIDE SEQUENCE [LARGE SCALE GENOMIC DNA]</scope>
    <source>
        <strain evidence="2">DSM 17836 / JCM 10339 / NBRC 14399</strain>
    </source>
</reference>
<dbReference type="Pfam" id="PF01475">
    <property type="entry name" value="FUR"/>
    <property type="match status" value="1"/>
</dbReference>
<evidence type="ECO:0000313" key="2">
    <source>
        <dbReference type="Proteomes" id="UP000007967"/>
    </source>
</evidence>
<name>D2PSI2_KRIFD</name>
<organism evidence="1 2">
    <name type="scientific">Kribbella flavida (strain DSM 17836 / JCM 10339 / NBRC 14399)</name>
    <dbReference type="NCBI Taxonomy" id="479435"/>
    <lineage>
        <taxon>Bacteria</taxon>
        <taxon>Bacillati</taxon>
        <taxon>Actinomycetota</taxon>
        <taxon>Actinomycetes</taxon>
        <taxon>Propionibacteriales</taxon>
        <taxon>Kribbellaceae</taxon>
        <taxon>Kribbella</taxon>
    </lineage>
</organism>
<dbReference type="Gene3D" id="1.10.10.10">
    <property type="entry name" value="Winged helix-like DNA-binding domain superfamily/Winged helix DNA-binding domain"/>
    <property type="match status" value="1"/>
</dbReference>
<sequence>MRDADTTDEEDLSAADVGLRRTRQRAAMLDTLSNCRDFVSVGELHALLQSTGTPIGLTTVYRALRHLERSDRVDVIRDEAGTRGEQSVPGHSAFDRFASCSWLAALASTTAPTQGQMYASLVQCSTALRLPWWWTSARQMR</sequence>